<dbReference type="Pfam" id="PF01753">
    <property type="entry name" value="zf-MYND"/>
    <property type="match status" value="1"/>
</dbReference>
<evidence type="ECO:0000256" key="1">
    <source>
        <dbReference type="ARBA" id="ARBA00022723"/>
    </source>
</evidence>
<keyword evidence="3" id="KW-0862">Zinc</keyword>
<name>A0A8T9BKZ3_9HELO</name>
<dbReference type="PANTHER" id="PTHR41878:SF1">
    <property type="entry name" value="TNPR PROTEIN"/>
    <property type="match status" value="1"/>
</dbReference>
<feature type="domain" description="MYND-type" evidence="6">
    <location>
        <begin position="30"/>
        <end position="71"/>
    </location>
</feature>
<feature type="compositionally biased region" description="Basic and acidic residues" evidence="5">
    <location>
        <begin position="265"/>
        <end position="283"/>
    </location>
</feature>
<dbReference type="SUPFAM" id="SSF144232">
    <property type="entry name" value="HIT/MYND zinc finger-like"/>
    <property type="match status" value="1"/>
</dbReference>
<dbReference type="OrthoDB" id="245563at2759"/>
<comment type="caution">
    <text evidence="7">The sequence shown here is derived from an EMBL/GenBank/DDBJ whole genome shotgun (WGS) entry which is preliminary data.</text>
</comment>
<dbReference type="InterPro" id="IPR012912">
    <property type="entry name" value="Plasmid_pRiA4b_Orf3-like"/>
</dbReference>
<organism evidence="7 8">
    <name type="scientific">Lachnellula arida</name>
    <dbReference type="NCBI Taxonomy" id="1316785"/>
    <lineage>
        <taxon>Eukaryota</taxon>
        <taxon>Fungi</taxon>
        <taxon>Dikarya</taxon>
        <taxon>Ascomycota</taxon>
        <taxon>Pezizomycotina</taxon>
        <taxon>Leotiomycetes</taxon>
        <taxon>Helotiales</taxon>
        <taxon>Lachnaceae</taxon>
        <taxon>Lachnellula</taxon>
    </lineage>
</organism>
<protein>
    <recommendedName>
        <fullName evidence="6">MYND-type domain-containing protein</fullName>
    </recommendedName>
</protein>
<gene>
    <name evidence="7" type="ORF">LARI1_G001024</name>
</gene>
<keyword evidence="1" id="KW-0479">Metal-binding</keyword>
<evidence type="ECO:0000256" key="4">
    <source>
        <dbReference type="PROSITE-ProRule" id="PRU00134"/>
    </source>
</evidence>
<dbReference type="EMBL" id="QGMF01000056">
    <property type="protein sequence ID" value="TVY20425.1"/>
    <property type="molecule type" value="Genomic_DNA"/>
</dbReference>
<dbReference type="InterPro" id="IPR002893">
    <property type="entry name" value="Znf_MYND"/>
</dbReference>
<evidence type="ECO:0000256" key="5">
    <source>
        <dbReference type="SAM" id="MobiDB-lite"/>
    </source>
</evidence>
<dbReference type="PROSITE" id="PS50865">
    <property type="entry name" value="ZF_MYND_2"/>
    <property type="match status" value="1"/>
</dbReference>
<evidence type="ECO:0000256" key="2">
    <source>
        <dbReference type="ARBA" id="ARBA00022771"/>
    </source>
</evidence>
<dbReference type="PROSITE" id="PS01360">
    <property type="entry name" value="ZF_MYND_1"/>
    <property type="match status" value="1"/>
</dbReference>
<evidence type="ECO:0000313" key="8">
    <source>
        <dbReference type="Proteomes" id="UP000469559"/>
    </source>
</evidence>
<dbReference type="Proteomes" id="UP000469559">
    <property type="component" value="Unassembled WGS sequence"/>
</dbReference>
<dbReference type="Gene3D" id="3.10.290.30">
    <property type="entry name" value="MM3350-like"/>
    <property type="match status" value="1"/>
</dbReference>
<dbReference type="SUPFAM" id="SSF159941">
    <property type="entry name" value="MM3350-like"/>
    <property type="match status" value="1"/>
</dbReference>
<dbReference type="InterPro" id="IPR024047">
    <property type="entry name" value="MM3350-like_sf"/>
</dbReference>
<keyword evidence="8" id="KW-1185">Reference proteome</keyword>
<proteinExistence type="predicted"/>
<evidence type="ECO:0000313" key="7">
    <source>
        <dbReference type="EMBL" id="TVY20425.1"/>
    </source>
</evidence>
<dbReference type="Gene3D" id="6.10.140.2220">
    <property type="match status" value="1"/>
</dbReference>
<keyword evidence="2 4" id="KW-0863">Zinc-finger</keyword>
<dbReference type="AlphaFoldDB" id="A0A8T9BKZ3"/>
<dbReference type="PANTHER" id="PTHR41878">
    <property type="entry name" value="LEXA REPRESSOR-RELATED"/>
    <property type="match status" value="1"/>
</dbReference>
<dbReference type="Pfam" id="PF07929">
    <property type="entry name" value="PRiA4_ORF3"/>
    <property type="match status" value="1"/>
</dbReference>
<feature type="region of interest" description="Disordered" evidence="5">
    <location>
        <begin position="262"/>
        <end position="286"/>
    </location>
</feature>
<evidence type="ECO:0000259" key="6">
    <source>
        <dbReference type="PROSITE" id="PS50865"/>
    </source>
</evidence>
<evidence type="ECO:0000256" key="3">
    <source>
        <dbReference type="ARBA" id="ARBA00022833"/>
    </source>
</evidence>
<dbReference type="GO" id="GO:0008270">
    <property type="term" value="F:zinc ion binding"/>
    <property type="evidence" value="ECO:0007669"/>
    <property type="project" value="UniProtKB-KW"/>
</dbReference>
<sequence length="304" mass="33971">MSQRARISLADMTRMMAGGNESEAFNQPKCAVCNIIETDDRKLLTCARCKKTRYCSKDCQAENWESHKSTCKAQNYILKVSLCPAEITNPSVTRTLSCPSTATYEQLHRALQIAFGWASTHTYDFKIIDPNAQPEPLPDMGTYIARRMAQDAAQFNDSPIPDAGPRQNLLRIIEKDPFGPGGFGSGRGLDSMHNQDRDYEGAGIEYEYDFGDCWQHTVEVVGRAEASKGFLCLGGEGHGVAEDVGSVDGWLGLREAYRTANPTTEQRERRTWFESRASNRDPRGLGNGREWDWDSIAVSAKLRR</sequence>
<accession>A0A8T9BKZ3</accession>
<reference evidence="7 8" key="1">
    <citation type="submission" date="2018-05" db="EMBL/GenBank/DDBJ databases">
        <title>Whole genome sequencing for identification of molecular markers to develop diagnostic detection tools for the regulated plant pathogen Lachnellula willkommii.</title>
        <authorList>
            <person name="Giroux E."/>
            <person name="Bilodeau G."/>
        </authorList>
    </citation>
    <scope>NUCLEOTIDE SEQUENCE [LARGE SCALE GENOMIC DNA]</scope>
    <source>
        <strain evidence="7 8">CBS 203.66</strain>
    </source>
</reference>